<name>A0A645HND8_9ZZZZ</name>
<evidence type="ECO:0000313" key="2">
    <source>
        <dbReference type="EMBL" id="MPN40548.1"/>
    </source>
</evidence>
<dbReference type="Pfam" id="PF07833">
    <property type="entry name" value="Cu_amine_oxidN1"/>
    <property type="match status" value="1"/>
</dbReference>
<dbReference type="SUPFAM" id="SSF55383">
    <property type="entry name" value="Copper amine oxidase, domain N"/>
    <property type="match status" value="1"/>
</dbReference>
<proteinExistence type="predicted"/>
<dbReference type="InterPro" id="IPR036582">
    <property type="entry name" value="Mao_N_sf"/>
</dbReference>
<dbReference type="EMBL" id="VSSQ01097031">
    <property type="protein sequence ID" value="MPN40548.1"/>
    <property type="molecule type" value="Genomic_DNA"/>
</dbReference>
<reference evidence="2" key="1">
    <citation type="submission" date="2019-08" db="EMBL/GenBank/DDBJ databases">
        <authorList>
            <person name="Kucharzyk K."/>
            <person name="Murdoch R.W."/>
            <person name="Higgins S."/>
            <person name="Loffler F."/>
        </authorList>
    </citation>
    <scope>NUCLEOTIDE SEQUENCE</scope>
</reference>
<organism evidence="2">
    <name type="scientific">bioreactor metagenome</name>
    <dbReference type="NCBI Taxonomy" id="1076179"/>
    <lineage>
        <taxon>unclassified sequences</taxon>
        <taxon>metagenomes</taxon>
        <taxon>ecological metagenomes</taxon>
    </lineage>
</organism>
<dbReference type="AlphaFoldDB" id="A0A645HND8"/>
<sequence>MVPLRAIAEALGYQVTWEQDTQTARLNSAISLEVGRDYYVYMRMAPIELGTAPQLKDGSVYVPLFYFRDVLKMNNAYFFENQVVIDNQEKMQ</sequence>
<dbReference type="Gene3D" id="3.30.457.10">
    <property type="entry name" value="Copper amine oxidase-like, N-terminal domain"/>
    <property type="match status" value="1"/>
</dbReference>
<evidence type="ECO:0000259" key="1">
    <source>
        <dbReference type="Pfam" id="PF07833"/>
    </source>
</evidence>
<gene>
    <name evidence="2" type="ORF">SDC9_188086</name>
</gene>
<accession>A0A645HND8</accession>
<feature type="domain" description="Copper amine oxidase-like N-terminal" evidence="1">
    <location>
        <begin position="1"/>
        <end position="80"/>
    </location>
</feature>
<dbReference type="InterPro" id="IPR012854">
    <property type="entry name" value="Cu_amine_oxidase-like_N"/>
</dbReference>
<protein>
    <recommendedName>
        <fullName evidence="1">Copper amine oxidase-like N-terminal domain-containing protein</fullName>
    </recommendedName>
</protein>
<comment type="caution">
    <text evidence="2">The sequence shown here is derived from an EMBL/GenBank/DDBJ whole genome shotgun (WGS) entry which is preliminary data.</text>
</comment>